<proteinExistence type="predicted"/>
<dbReference type="SUPFAM" id="SSF56349">
    <property type="entry name" value="DNA breaking-rejoining enzymes"/>
    <property type="match status" value="1"/>
</dbReference>
<gene>
    <name evidence="1" type="ORF">S01H1_46294</name>
</gene>
<dbReference type="EMBL" id="BARS01029640">
    <property type="protein sequence ID" value="GAG06800.1"/>
    <property type="molecule type" value="Genomic_DNA"/>
</dbReference>
<organism evidence="1">
    <name type="scientific">marine sediment metagenome</name>
    <dbReference type="NCBI Taxonomy" id="412755"/>
    <lineage>
        <taxon>unclassified sequences</taxon>
        <taxon>metagenomes</taxon>
        <taxon>ecological metagenomes</taxon>
    </lineage>
</organism>
<reference evidence="1" key="1">
    <citation type="journal article" date="2014" name="Front. Microbiol.">
        <title>High frequency of phylogenetically diverse reductive dehalogenase-homologous genes in deep subseafloor sedimentary metagenomes.</title>
        <authorList>
            <person name="Kawai M."/>
            <person name="Futagami T."/>
            <person name="Toyoda A."/>
            <person name="Takaki Y."/>
            <person name="Nishi S."/>
            <person name="Hori S."/>
            <person name="Arai W."/>
            <person name="Tsubouchi T."/>
            <person name="Morono Y."/>
            <person name="Uchiyama I."/>
            <person name="Ito T."/>
            <person name="Fujiyama A."/>
            <person name="Inagaki F."/>
            <person name="Takami H."/>
        </authorList>
    </citation>
    <scope>NUCLEOTIDE SEQUENCE</scope>
    <source>
        <strain evidence="1">Expedition CK06-06</strain>
    </source>
</reference>
<dbReference type="GO" id="GO:0003677">
    <property type="term" value="F:DNA binding"/>
    <property type="evidence" value="ECO:0007669"/>
    <property type="project" value="InterPro"/>
</dbReference>
<protein>
    <recommendedName>
        <fullName evidence="2">Tyr recombinase domain-containing protein</fullName>
    </recommendedName>
</protein>
<evidence type="ECO:0008006" key="2">
    <source>
        <dbReference type="Google" id="ProtNLM"/>
    </source>
</evidence>
<evidence type="ECO:0000313" key="1">
    <source>
        <dbReference type="EMBL" id="GAG06800.1"/>
    </source>
</evidence>
<dbReference type="InterPro" id="IPR011010">
    <property type="entry name" value="DNA_brk_join_enz"/>
</dbReference>
<dbReference type="AlphaFoldDB" id="X0UMA3"/>
<feature type="non-terminal residue" evidence="1">
    <location>
        <position position="1"/>
    </location>
</feature>
<comment type="caution">
    <text evidence="1">The sequence shown here is derived from an EMBL/GenBank/DDBJ whole genome shotgun (WGS) entry which is preliminary data.</text>
</comment>
<sequence>PLPVISEALGHQNINTTSIYLKIDMKGLKNCTIDPEEVSREK</sequence>
<accession>X0UMA3</accession>
<name>X0UMA3_9ZZZZ</name>